<dbReference type="Proteomes" id="UP001287282">
    <property type="component" value="Unassembled WGS sequence"/>
</dbReference>
<dbReference type="RefSeq" id="WP_317124309.1">
    <property type="nucleotide sequence ID" value="NZ_JAWJBA010000653.1"/>
</dbReference>
<comment type="caution">
    <text evidence="3">The sequence shown here is derived from an EMBL/GenBank/DDBJ whole genome shotgun (WGS) entry which is preliminary data.</text>
</comment>
<dbReference type="PANTHER" id="PTHR11236">
    <property type="entry name" value="AMINOBENZOATE/ANTHRANILATE SYNTHASE"/>
    <property type="match status" value="1"/>
</dbReference>
<dbReference type="SUPFAM" id="SSF56322">
    <property type="entry name" value="ADC synthase"/>
    <property type="match status" value="1"/>
</dbReference>
<dbReference type="PRINTS" id="PR00095">
    <property type="entry name" value="ANTSNTHASEI"/>
</dbReference>
<reference evidence="3 4" key="1">
    <citation type="submission" date="2023-10" db="EMBL/GenBank/DDBJ databases">
        <title>Screening of Alkalihalobacillus lindianensis BZ-TG-R113 and Its Alleviation of Salt Stress on Rapeseed Growth.</title>
        <authorList>
            <person name="Zhao B."/>
            <person name="Guo T."/>
        </authorList>
    </citation>
    <scope>NUCLEOTIDE SEQUENCE [LARGE SCALE GENOMIC DNA]</scope>
    <source>
        <strain evidence="3 4">BZ-TG-R113</strain>
    </source>
</reference>
<gene>
    <name evidence="3" type="ORF">RYX56_23780</name>
</gene>
<organism evidence="3 4">
    <name type="scientific">Alkalihalophilus lindianensis</name>
    <dbReference type="NCBI Taxonomy" id="1630542"/>
    <lineage>
        <taxon>Bacteria</taxon>
        <taxon>Bacillati</taxon>
        <taxon>Bacillota</taxon>
        <taxon>Bacilli</taxon>
        <taxon>Bacillales</taxon>
        <taxon>Bacillaceae</taxon>
        <taxon>Alkalihalophilus</taxon>
    </lineage>
</organism>
<evidence type="ECO:0000256" key="1">
    <source>
        <dbReference type="SAM" id="MobiDB-lite"/>
    </source>
</evidence>
<dbReference type="InterPro" id="IPR019999">
    <property type="entry name" value="Anth_synth_I-like"/>
</dbReference>
<evidence type="ECO:0000259" key="2">
    <source>
        <dbReference type="Pfam" id="PF00425"/>
    </source>
</evidence>
<feature type="region of interest" description="Disordered" evidence="1">
    <location>
        <begin position="15"/>
        <end position="40"/>
    </location>
</feature>
<dbReference type="InterPro" id="IPR005801">
    <property type="entry name" value="ADC_synthase"/>
</dbReference>
<dbReference type="InterPro" id="IPR015890">
    <property type="entry name" value="Chorismate_C"/>
</dbReference>
<evidence type="ECO:0000313" key="3">
    <source>
        <dbReference type="EMBL" id="MDV2687371.1"/>
    </source>
</evidence>
<feature type="domain" description="Chorismate-utilising enzyme C-terminal" evidence="2">
    <location>
        <begin position="2"/>
        <end position="79"/>
    </location>
</feature>
<sequence length="80" mass="8673">MASVSPELFFRLDGRTLTTRPMEGTRPRGATAEEDAAHAADLTASDKERAENLMIVDLLRNDLSVVCAPGTVAVPRLFET</sequence>
<dbReference type="Pfam" id="PF00425">
    <property type="entry name" value="Chorismate_bind"/>
    <property type="match status" value="1"/>
</dbReference>
<keyword evidence="4" id="KW-1185">Reference proteome</keyword>
<name>A0ABU3XHK0_9BACI</name>
<feature type="non-terminal residue" evidence="3">
    <location>
        <position position="80"/>
    </location>
</feature>
<dbReference type="EMBL" id="JAWJBA010000653">
    <property type="protein sequence ID" value="MDV2687371.1"/>
    <property type="molecule type" value="Genomic_DNA"/>
</dbReference>
<dbReference type="Gene3D" id="3.60.120.10">
    <property type="entry name" value="Anthranilate synthase"/>
    <property type="match status" value="1"/>
</dbReference>
<dbReference type="PANTHER" id="PTHR11236:SF50">
    <property type="entry name" value="AMINODEOXYCHORISMATE SYNTHASE COMPONENT 1"/>
    <property type="match status" value="1"/>
</dbReference>
<accession>A0ABU3XHK0</accession>
<evidence type="ECO:0000313" key="4">
    <source>
        <dbReference type="Proteomes" id="UP001287282"/>
    </source>
</evidence>
<proteinExistence type="predicted"/>
<protein>
    <submittedName>
        <fullName evidence="3">Chorismate-binding protein</fullName>
    </submittedName>
</protein>